<evidence type="ECO:0000313" key="4">
    <source>
        <dbReference type="Proteomes" id="UP000608154"/>
    </source>
</evidence>
<accession>A0A916TTC0</accession>
<keyword evidence="2" id="KW-0378">Hydrolase</keyword>
<evidence type="ECO:0008006" key="5">
    <source>
        <dbReference type="Google" id="ProtNLM"/>
    </source>
</evidence>
<dbReference type="AlphaFoldDB" id="A0A916TTC0"/>
<protein>
    <recommendedName>
        <fullName evidence="5">Thioesterase</fullName>
    </recommendedName>
</protein>
<dbReference type="InterPro" id="IPR029069">
    <property type="entry name" value="HotDog_dom_sf"/>
</dbReference>
<comment type="similarity">
    <text evidence="1">Belongs to the 4-hydroxybenzoyl-CoA thioesterase family.</text>
</comment>
<dbReference type="PANTHER" id="PTHR31793">
    <property type="entry name" value="4-HYDROXYBENZOYL-COA THIOESTERASE FAMILY MEMBER"/>
    <property type="match status" value="1"/>
</dbReference>
<name>A0A916TTC0_9SPHN</name>
<gene>
    <name evidence="3" type="ORF">GCM10011494_23310</name>
</gene>
<evidence type="ECO:0000256" key="2">
    <source>
        <dbReference type="ARBA" id="ARBA00022801"/>
    </source>
</evidence>
<dbReference type="PANTHER" id="PTHR31793:SF27">
    <property type="entry name" value="NOVEL THIOESTERASE SUPERFAMILY DOMAIN AND SAPOSIN A-TYPE DOMAIN CONTAINING PROTEIN (0610012H03RIK)"/>
    <property type="match status" value="1"/>
</dbReference>
<dbReference type="SUPFAM" id="SSF54637">
    <property type="entry name" value="Thioesterase/thiol ester dehydrase-isomerase"/>
    <property type="match status" value="1"/>
</dbReference>
<dbReference type="Gene3D" id="3.10.129.10">
    <property type="entry name" value="Hotdog Thioesterase"/>
    <property type="match status" value="1"/>
</dbReference>
<dbReference type="CDD" id="cd00586">
    <property type="entry name" value="4HBT"/>
    <property type="match status" value="1"/>
</dbReference>
<dbReference type="Proteomes" id="UP000608154">
    <property type="component" value="Unassembled WGS sequence"/>
</dbReference>
<reference evidence="3" key="2">
    <citation type="submission" date="2020-09" db="EMBL/GenBank/DDBJ databases">
        <authorList>
            <person name="Sun Q."/>
            <person name="Zhou Y."/>
        </authorList>
    </citation>
    <scope>NUCLEOTIDE SEQUENCE</scope>
    <source>
        <strain evidence="3">CGMCC 1.15095</strain>
    </source>
</reference>
<sequence>MAKPDPALLDPARYPFSCTIETRFSDLDVNMHINHVALAGMVEDGRVRFHQKIGYSDLLVNQSSMVANLQVDFLGEGQYPAAIAVHSAVGEVGRTSHRIINLVTQDGRLIALAQTTIVAVGPDGPSPLPDRFRQAIPQWMLRA</sequence>
<dbReference type="EMBL" id="BMHK01000014">
    <property type="protein sequence ID" value="GGC04179.1"/>
    <property type="molecule type" value="Genomic_DNA"/>
</dbReference>
<organism evidence="3 4">
    <name type="scientific">Novosphingobium endophyticum</name>
    <dbReference type="NCBI Taxonomy" id="1955250"/>
    <lineage>
        <taxon>Bacteria</taxon>
        <taxon>Pseudomonadati</taxon>
        <taxon>Pseudomonadota</taxon>
        <taxon>Alphaproteobacteria</taxon>
        <taxon>Sphingomonadales</taxon>
        <taxon>Sphingomonadaceae</taxon>
        <taxon>Novosphingobium</taxon>
    </lineage>
</organism>
<evidence type="ECO:0000313" key="3">
    <source>
        <dbReference type="EMBL" id="GGC04179.1"/>
    </source>
</evidence>
<dbReference type="Pfam" id="PF13279">
    <property type="entry name" value="4HBT_2"/>
    <property type="match status" value="1"/>
</dbReference>
<dbReference type="GO" id="GO:0047617">
    <property type="term" value="F:fatty acyl-CoA hydrolase activity"/>
    <property type="evidence" value="ECO:0007669"/>
    <property type="project" value="TreeGrafter"/>
</dbReference>
<reference evidence="3" key="1">
    <citation type="journal article" date="2014" name="Int. J. Syst. Evol. Microbiol.">
        <title>Complete genome sequence of Corynebacterium casei LMG S-19264T (=DSM 44701T), isolated from a smear-ripened cheese.</title>
        <authorList>
            <consortium name="US DOE Joint Genome Institute (JGI-PGF)"/>
            <person name="Walter F."/>
            <person name="Albersmeier A."/>
            <person name="Kalinowski J."/>
            <person name="Ruckert C."/>
        </authorList>
    </citation>
    <scope>NUCLEOTIDE SEQUENCE</scope>
    <source>
        <strain evidence="3">CGMCC 1.15095</strain>
    </source>
</reference>
<comment type="caution">
    <text evidence="3">The sequence shown here is derived from an EMBL/GenBank/DDBJ whole genome shotgun (WGS) entry which is preliminary data.</text>
</comment>
<dbReference type="RefSeq" id="WP_188771704.1">
    <property type="nucleotide sequence ID" value="NZ_BMHK01000014.1"/>
</dbReference>
<keyword evidence="4" id="KW-1185">Reference proteome</keyword>
<proteinExistence type="inferred from homology"/>
<dbReference type="InterPro" id="IPR050563">
    <property type="entry name" value="4-hydroxybenzoyl-CoA_TE"/>
</dbReference>
<evidence type="ECO:0000256" key="1">
    <source>
        <dbReference type="ARBA" id="ARBA00005953"/>
    </source>
</evidence>